<dbReference type="Proteomes" id="UP000265520">
    <property type="component" value="Unassembled WGS sequence"/>
</dbReference>
<organism evidence="1 2">
    <name type="scientific">Trifolium medium</name>
    <dbReference type="NCBI Taxonomy" id="97028"/>
    <lineage>
        <taxon>Eukaryota</taxon>
        <taxon>Viridiplantae</taxon>
        <taxon>Streptophyta</taxon>
        <taxon>Embryophyta</taxon>
        <taxon>Tracheophyta</taxon>
        <taxon>Spermatophyta</taxon>
        <taxon>Magnoliopsida</taxon>
        <taxon>eudicotyledons</taxon>
        <taxon>Gunneridae</taxon>
        <taxon>Pentapetalae</taxon>
        <taxon>rosids</taxon>
        <taxon>fabids</taxon>
        <taxon>Fabales</taxon>
        <taxon>Fabaceae</taxon>
        <taxon>Papilionoideae</taxon>
        <taxon>50 kb inversion clade</taxon>
        <taxon>NPAAA clade</taxon>
        <taxon>Hologalegina</taxon>
        <taxon>IRL clade</taxon>
        <taxon>Trifolieae</taxon>
        <taxon>Trifolium</taxon>
    </lineage>
</organism>
<sequence>ATLDTRRLQIVPTAIGRIPPSCFNNGVKGAEATNSDKLIGHLPPSHQCI</sequence>
<feature type="non-terminal residue" evidence="1">
    <location>
        <position position="1"/>
    </location>
</feature>
<protein>
    <submittedName>
        <fullName evidence="1">Uncharacterized protein</fullName>
    </submittedName>
</protein>
<evidence type="ECO:0000313" key="1">
    <source>
        <dbReference type="EMBL" id="MCI97303.1"/>
    </source>
</evidence>
<proteinExistence type="predicted"/>
<dbReference type="AlphaFoldDB" id="A0A392WBW6"/>
<keyword evidence="2" id="KW-1185">Reference proteome</keyword>
<accession>A0A392WBW6</accession>
<dbReference type="EMBL" id="LXQA011439628">
    <property type="protein sequence ID" value="MCI97303.1"/>
    <property type="molecule type" value="Genomic_DNA"/>
</dbReference>
<evidence type="ECO:0000313" key="2">
    <source>
        <dbReference type="Proteomes" id="UP000265520"/>
    </source>
</evidence>
<comment type="caution">
    <text evidence="1">The sequence shown here is derived from an EMBL/GenBank/DDBJ whole genome shotgun (WGS) entry which is preliminary data.</text>
</comment>
<name>A0A392WBW6_9FABA</name>
<reference evidence="1 2" key="1">
    <citation type="journal article" date="2018" name="Front. Plant Sci.">
        <title>Red Clover (Trifolium pratense) and Zigzag Clover (T. medium) - A Picture of Genomic Similarities and Differences.</title>
        <authorList>
            <person name="Dluhosova J."/>
            <person name="Istvanek J."/>
            <person name="Nedelnik J."/>
            <person name="Repkova J."/>
        </authorList>
    </citation>
    <scope>NUCLEOTIDE SEQUENCE [LARGE SCALE GENOMIC DNA]</scope>
    <source>
        <strain evidence="2">cv. 10/8</strain>
        <tissue evidence="1">Leaf</tissue>
    </source>
</reference>